<dbReference type="OMA" id="WILKGSC"/>
<evidence type="ECO:0000256" key="11">
    <source>
        <dbReference type="ARBA" id="ARBA00023065"/>
    </source>
</evidence>
<dbReference type="PANTHER" id="PTHR15929">
    <property type="entry name" value="STORE-OPERATED CALCIUM ENTRY-ASSOCIATED REGULATORY FACTOR"/>
    <property type="match status" value="1"/>
</dbReference>
<comment type="similarity">
    <text evidence="2">Belongs to the SARAF family.</text>
</comment>
<keyword evidence="9" id="KW-0106">Calcium</keyword>
<dbReference type="RefSeq" id="XP_004337903.1">
    <property type="nucleotide sequence ID" value="XM_004337855.1"/>
</dbReference>
<accession>L8GSB5</accession>
<feature type="compositionally biased region" description="Gly residues" evidence="14">
    <location>
        <begin position="283"/>
        <end position="300"/>
    </location>
</feature>
<keyword evidence="10 15" id="KW-1133">Transmembrane helix</keyword>
<evidence type="ECO:0000256" key="9">
    <source>
        <dbReference type="ARBA" id="ARBA00022837"/>
    </source>
</evidence>
<gene>
    <name evidence="17" type="ORF">ACA1_188270</name>
</gene>
<proteinExistence type="inferred from homology"/>
<evidence type="ECO:0000256" key="13">
    <source>
        <dbReference type="ARBA" id="ARBA00031116"/>
    </source>
</evidence>
<evidence type="ECO:0000256" key="12">
    <source>
        <dbReference type="ARBA" id="ARBA00023136"/>
    </source>
</evidence>
<evidence type="ECO:0000313" key="18">
    <source>
        <dbReference type="Proteomes" id="UP000011083"/>
    </source>
</evidence>
<evidence type="ECO:0000256" key="14">
    <source>
        <dbReference type="SAM" id="MobiDB-lite"/>
    </source>
</evidence>
<dbReference type="KEGG" id="acan:ACA1_188270"/>
<keyword evidence="5" id="KW-0109">Calcium transport</keyword>
<keyword evidence="11" id="KW-0406">Ion transport</keyword>
<dbReference type="InterPro" id="IPR009567">
    <property type="entry name" value="SARAF"/>
</dbReference>
<dbReference type="PROSITE" id="PS51257">
    <property type="entry name" value="PROKAR_LIPOPROTEIN"/>
    <property type="match status" value="1"/>
</dbReference>
<comment type="subcellular location">
    <subcellularLocation>
        <location evidence="1">Endoplasmic reticulum membrane</location>
        <topology evidence="1">Single-pass type I membrane protein</topology>
    </subcellularLocation>
</comment>
<protein>
    <recommendedName>
        <fullName evidence="3">Store-operated calcium entry-associated regulatory factor</fullName>
    </recommendedName>
    <alternativeName>
        <fullName evidence="13">Transmembrane protein 66</fullName>
    </alternativeName>
</protein>
<dbReference type="GO" id="GO:0005789">
    <property type="term" value="C:endoplasmic reticulum membrane"/>
    <property type="evidence" value="ECO:0007669"/>
    <property type="project" value="UniProtKB-SubCell"/>
</dbReference>
<organism evidence="17 18">
    <name type="scientific">Acanthamoeba castellanii (strain ATCC 30010 / Neff)</name>
    <dbReference type="NCBI Taxonomy" id="1257118"/>
    <lineage>
        <taxon>Eukaryota</taxon>
        <taxon>Amoebozoa</taxon>
        <taxon>Discosea</taxon>
        <taxon>Longamoebia</taxon>
        <taxon>Centramoebida</taxon>
        <taxon>Acanthamoebidae</taxon>
        <taxon>Acanthamoeba</taxon>
    </lineage>
</organism>
<evidence type="ECO:0000256" key="4">
    <source>
        <dbReference type="ARBA" id="ARBA00022448"/>
    </source>
</evidence>
<keyword evidence="12 15" id="KW-0472">Membrane</keyword>
<keyword evidence="6 15" id="KW-0812">Transmembrane</keyword>
<evidence type="ECO:0000256" key="16">
    <source>
        <dbReference type="SAM" id="SignalP"/>
    </source>
</evidence>
<dbReference type="OrthoDB" id="20303at2759"/>
<evidence type="ECO:0000256" key="1">
    <source>
        <dbReference type="ARBA" id="ARBA00004115"/>
    </source>
</evidence>
<evidence type="ECO:0000313" key="17">
    <source>
        <dbReference type="EMBL" id="ELR15890.1"/>
    </source>
</evidence>
<dbReference type="GO" id="GO:2001256">
    <property type="term" value="P:regulation of store-operated calcium entry"/>
    <property type="evidence" value="ECO:0007669"/>
    <property type="project" value="InterPro"/>
</dbReference>
<dbReference type="PANTHER" id="PTHR15929:SF0">
    <property type="entry name" value="STORE-OPERATED CALCIUM ENTRY-ASSOCIATED REGULATORY FACTOR"/>
    <property type="match status" value="1"/>
</dbReference>
<evidence type="ECO:0000256" key="8">
    <source>
        <dbReference type="ARBA" id="ARBA00022824"/>
    </source>
</evidence>
<sequence length="300" mass="30402">MKASGLLLLVVVCTVVACAAGDFFGTTKHEKVLMKDVTALTLRKGEMTTGRRSSPVPQLQCVGYCPYEPDVVQCTVTGYNAMEPQWKCDAEFEGDYKMGRIEVVCEGYDYPDDPYILKGSCGLEYSVERRSGSAGYGQDREASSSGSSLAWLFIIGIVLWVGYSMFTRPAATGYGGGGAPYGGGGGAPYGGGGAPYGGGGGGGGGYGYGPGCGGTPGAGLGGAGGGPGFWSGMATGGLMGYLFNRRPYAPTNYGYGYGGGYGAPSYRSGYSGGFGSSSSSSSGFGGGSSTSSGYGGTRRR</sequence>
<feature type="signal peptide" evidence="16">
    <location>
        <begin position="1"/>
        <end position="20"/>
    </location>
</feature>
<keyword evidence="4" id="KW-0813">Transport</keyword>
<feature type="transmembrane region" description="Helical" evidence="15">
    <location>
        <begin position="148"/>
        <end position="166"/>
    </location>
</feature>
<feature type="region of interest" description="Disordered" evidence="14">
    <location>
        <begin position="272"/>
        <end position="300"/>
    </location>
</feature>
<keyword evidence="8" id="KW-0256">Endoplasmic reticulum</keyword>
<dbReference type="GeneID" id="14916547"/>
<name>L8GSB5_ACACF</name>
<evidence type="ECO:0000256" key="7">
    <source>
        <dbReference type="ARBA" id="ARBA00022729"/>
    </source>
</evidence>
<keyword evidence="18" id="KW-1185">Reference proteome</keyword>
<dbReference type="STRING" id="1257118.L8GSB5"/>
<evidence type="ECO:0000256" key="15">
    <source>
        <dbReference type="SAM" id="Phobius"/>
    </source>
</evidence>
<dbReference type="VEuPathDB" id="AmoebaDB:ACA1_188270"/>
<dbReference type="AlphaFoldDB" id="L8GSB5"/>
<evidence type="ECO:0000256" key="3">
    <source>
        <dbReference type="ARBA" id="ARBA00016584"/>
    </source>
</evidence>
<keyword evidence="7 16" id="KW-0732">Signal</keyword>
<evidence type="ECO:0000256" key="2">
    <source>
        <dbReference type="ARBA" id="ARBA00006833"/>
    </source>
</evidence>
<evidence type="ECO:0000256" key="5">
    <source>
        <dbReference type="ARBA" id="ARBA00022568"/>
    </source>
</evidence>
<dbReference type="Pfam" id="PF06682">
    <property type="entry name" value="SARAF"/>
    <property type="match status" value="1"/>
</dbReference>
<feature type="chain" id="PRO_5003990034" description="Store-operated calcium entry-associated regulatory factor" evidence="16">
    <location>
        <begin position="21"/>
        <end position="300"/>
    </location>
</feature>
<reference evidence="17 18" key="1">
    <citation type="journal article" date="2013" name="Genome Biol.">
        <title>Genome of Acanthamoeba castellanii highlights extensive lateral gene transfer and early evolution of tyrosine kinase signaling.</title>
        <authorList>
            <person name="Clarke M."/>
            <person name="Lohan A.J."/>
            <person name="Liu B."/>
            <person name="Lagkouvardos I."/>
            <person name="Roy S."/>
            <person name="Zafar N."/>
            <person name="Bertelli C."/>
            <person name="Schilde C."/>
            <person name="Kianianmomeni A."/>
            <person name="Burglin T.R."/>
            <person name="Frech C."/>
            <person name="Turcotte B."/>
            <person name="Kopec K.O."/>
            <person name="Synnott J.M."/>
            <person name="Choo C."/>
            <person name="Paponov I."/>
            <person name="Finkler A."/>
            <person name="Soon Heng Tan C."/>
            <person name="Hutchins A.P."/>
            <person name="Weinmeier T."/>
            <person name="Rattei T."/>
            <person name="Chu J.S."/>
            <person name="Gimenez G."/>
            <person name="Irimia M."/>
            <person name="Rigden D.J."/>
            <person name="Fitzpatrick D.A."/>
            <person name="Lorenzo-Morales J."/>
            <person name="Bateman A."/>
            <person name="Chiu C.H."/>
            <person name="Tang P."/>
            <person name="Hegemann P."/>
            <person name="Fromm H."/>
            <person name="Raoult D."/>
            <person name="Greub G."/>
            <person name="Miranda-Saavedra D."/>
            <person name="Chen N."/>
            <person name="Nash P."/>
            <person name="Ginger M.L."/>
            <person name="Horn M."/>
            <person name="Schaap P."/>
            <person name="Caler L."/>
            <person name="Loftus B."/>
        </authorList>
    </citation>
    <scope>NUCLEOTIDE SEQUENCE [LARGE SCALE GENOMIC DNA]</scope>
    <source>
        <strain evidence="17 18">Neff</strain>
    </source>
</reference>
<evidence type="ECO:0000256" key="10">
    <source>
        <dbReference type="ARBA" id="ARBA00022989"/>
    </source>
</evidence>
<dbReference type="EMBL" id="KB008020">
    <property type="protein sequence ID" value="ELR15890.1"/>
    <property type="molecule type" value="Genomic_DNA"/>
</dbReference>
<dbReference type="Proteomes" id="UP000011083">
    <property type="component" value="Unassembled WGS sequence"/>
</dbReference>
<dbReference type="GO" id="GO:0006816">
    <property type="term" value="P:calcium ion transport"/>
    <property type="evidence" value="ECO:0007669"/>
    <property type="project" value="UniProtKB-KW"/>
</dbReference>
<evidence type="ECO:0000256" key="6">
    <source>
        <dbReference type="ARBA" id="ARBA00022692"/>
    </source>
</evidence>